<protein>
    <submittedName>
        <fullName evidence="2">Uncharacterized protein</fullName>
    </submittedName>
</protein>
<comment type="caution">
    <text evidence="2">The sequence shown here is derived from an EMBL/GenBank/DDBJ whole genome shotgun (WGS) entry which is preliminary data.</text>
</comment>
<dbReference type="Proteomes" id="UP000636479">
    <property type="component" value="Unassembled WGS sequence"/>
</dbReference>
<reference evidence="2" key="1">
    <citation type="submission" date="2020-05" db="EMBL/GenBank/DDBJ databases">
        <title>Mycena genomes resolve the evolution of fungal bioluminescence.</title>
        <authorList>
            <person name="Tsai I.J."/>
        </authorList>
    </citation>
    <scope>NUCLEOTIDE SEQUENCE</scope>
    <source>
        <strain evidence="2">171206Taipei</strain>
    </source>
</reference>
<name>A0A8H6VTQ8_9AGAR</name>
<proteinExistence type="predicted"/>
<gene>
    <name evidence="2" type="ORF">MIND_01349400</name>
</gene>
<sequence>MAHGPRALRRTPSISSSGSSSTMATDLKPSPGLTKRFLRKRVQDNLHVDRLVKKVLKQEKSRAKQARRMRKLEKQASGSHSSAYDADVESVNSSRTIITAKTRAASPSGSNRDHNEPRPLQPSYLSETIGKCQSPYLRAAKRSGIITQHNAEVDIAGEAVRFRVEDDDWDEGVVKEMKYRWCDGQDMIDEEL</sequence>
<feature type="compositionally biased region" description="Polar residues" evidence="1">
    <location>
        <begin position="90"/>
        <end position="110"/>
    </location>
</feature>
<keyword evidence="3" id="KW-1185">Reference proteome</keyword>
<dbReference type="EMBL" id="JACAZF010000016">
    <property type="protein sequence ID" value="KAF7289758.1"/>
    <property type="molecule type" value="Genomic_DNA"/>
</dbReference>
<evidence type="ECO:0000313" key="3">
    <source>
        <dbReference type="Proteomes" id="UP000636479"/>
    </source>
</evidence>
<feature type="region of interest" description="Disordered" evidence="1">
    <location>
        <begin position="1"/>
        <end position="124"/>
    </location>
</feature>
<evidence type="ECO:0000256" key="1">
    <source>
        <dbReference type="SAM" id="MobiDB-lite"/>
    </source>
</evidence>
<feature type="compositionally biased region" description="Basic and acidic residues" evidence="1">
    <location>
        <begin position="41"/>
        <end position="62"/>
    </location>
</feature>
<dbReference type="AlphaFoldDB" id="A0A8H6VTQ8"/>
<accession>A0A8H6VTQ8</accession>
<dbReference type="OrthoDB" id="3123822at2759"/>
<evidence type="ECO:0000313" key="2">
    <source>
        <dbReference type="EMBL" id="KAF7289758.1"/>
    </source>
</evidence>
<dbReference type="GeneID" id="59352447"/>
<dbReference type="RefSeq" id="XP_037213487.1">
    <property type="nucleotide sequence ID" value="XM_037369931.1"/>
</dbReference>
<organism evidence="2 3">
    <name type="scientific">Mycena indigotica</name>
    <dbReference type="NCBI Taxonomy" id="2126181"/>
    <lineage>
        <taxon>Eukaryota</taxon>
        <taxon>Fungi</taxon>
        <taxon>Dikarya</taxon>
        <taxon>Basidiomycota</taxon>
        <taxon>Agaricomycotina</taxon>
        <taxon>Agaricomycetes</taxon>
        <taxon>Agaricomycetidae</taxon>
        <taxon>Agaricales</taxon>
        <taxon>Marasmiineae</taxon>
        <taxon>Mycenaceae</taxon>
        <taxon>Mycena</taxon>
    </lineage>
</organism>